<evidence type="ECO:0000256" key="3">
    <source>
        <dbReference type="ARBA" id="ARBA00022676"/>
    </source>
</evidence>
<evidence type="ECO:0000256" key="1">
    <source>
        <dbReference type="ARBA" id="ARBA00004167"/>
    </source>
</evidence>
<sequence>MDTRKRKRVLKPSLSFVNYLHLSFRSLILWFSFLLFLFFLYHNFRGSGSSRPTRIIPNLSLFSSSSMSNSLQDLTALHSSSRINNGLILELRIENWVLFTDYVLVILSANEHHPRSLNLGEKIGCVYQSNGIIKRRKKEKKIVRPVVSADEYQEGKWIVRCPLPPANYSPAVGLKGRRSDMAGFDWVASKPENQTVQLWDMVAYDAVLDGEDTAVIFVKGLNLRSDRESDPNQFSCQFRLGKGKNAELTTKAITAAQEVIRCPIPQGVRENLMNNEGFQITINKMSPHLHGRSHMRGTLQQPVPSIAKLHKTNINKGSYKYELCACTMVWNQAAFIKEWITYHAWLGVQRWFIYDNNSNDGLKEVIEELNSEDYNVSRHAWPWVKSQEAGFSHCVIRAREQCSWVAFFDADEFYYFPPQKHRHRNSYLGYPGPNFLLAVVENVSSSSPLVAEIRTDCHSFGPSGWKKAPPQGVTAGYTCRLLSPERHKSIVRPEAVDDTLMNHVHHFTLKKEYTHTTLPQNTAVINHYKYQVWDIFKTKFYRRVSTYVADWQENQNEGSRDRAPGLGTEAIEPPNWHRRFCEVWDTGLRDFILANLADPLTGMLPWEQTMNILRVRITKI</sequence>
<keyword evidence="5 8" id="KW-0812">Transmembrane</keyword>
<evidence type="ECO:0000313" key="10">
    <source>
        <dbReference type="Proteomes" id="UP001153076"/>
    </source>
</evidence>
<evidence type="ECO:0000256" key="7">
    <source>
        <dbReference type="ARBA" id="ARBA00023136"/>
    </source>
</evidence>
<evidence type="ECO:0000256" key="6">
    <source>
        <dbReference type="ARBA" id="ARBA00022989"/>
    </source>
</evidence>
<dbReference type="Proteomes" id="UP001153076">
    <property type="component" value="Unassembled WGS sequence"/>
</dbReference>
<name>A0A9Q1KVL8_9CARY</name>
<gene>
    <name evidence="9" type="ORF">Cgig2_018355</name>
</gene>
<keyword evidence="4 8" id="KW-0808">Transferase</keyword>
<dbReference type="EC" id="2.4.1.-" evidence="8"/>
<keyword evidence="3 8" id="KW-0328">Glycosyltransferase</keyword>
<dbReference type="GO" id="GO:0016020">
    <property type="term" value="C:membrane"/>
    <property type="evidence" value="ECO:0007669"/>
    <property type="project" value="UniProtKB-SubCell"/>
</dbReference>
<protein>
    <recommendedName>
        <fullName evidence="8">Glycosyltransferase family 92 protein</fullName>
        <ecNumber evidence="8">2.4.1.-</ecNumber>
    </recommendedName>
</protein>
<dbReference type="GO" id="GO:0016757">
    <property type="term" value="F:glycosyltransferase activity"/>
    <property type="evidence" value="ECO:0007669"/>
    <property type="project" value="UniProtKB-UniRule"/>
</dbReference>
<dbReference type="PANTHER" id="PTHR21461">
    <property type="entry name" value="GLYCOSYLTRANSFERASE FAMILY 92 PROTEIN"/>
    <property type="match status" value="1"/>
</dbReference>
<dbReference type="InterPro" id="IPR008166">
    <property type="entry name" value="Glyco_transf_92"/>
</dbReference>
<dbReference type="Pfam" id="PF01697">
    <property type="entry name" value="Glyco_transf_92"/>
    <property type="match status" value="1"/>
</dbReference>
<accession>A0A9Q1KVL8</accession>
<keyword evidence="7 8" id="KW-0472">Membrane</keyword>
<evidence type="ECO:0000256" key="4">
    <source>
        <dbReference type="ARBA" id="ARBA00022679"/>
    </source>
</evidence>
<proteinExistence type="inferred from homology"/>
<dbReference type="CDD" id="cd00761">
    <property type="entry name" value="Glyco_tranf_GTA_type"/>
    <property type="match status" value="1"/>
</dbReference>
<organism evidence="9 10">
    <name type="scientific">Carnegiea gigantea</name>
    <dbReference type="NCBI Taxonomy" id="171969"/>
    <lineage>
        <taxon>Eukaryota</taxon>
        <taxon>Viridiplantae</taxon>
        <taxon>Streptophyta</taxon>
        <taxon>Embryophyta</taxon>
        <taxon>Tracheophyta</taxon>
        <taxon>Spermatophyta</taxon>
        <taxon>Magnoliopsida</taxon>
        <taxon>eudicotyledons</taxon>
        <taxon>Gunneridae</taxon>
        <taxon>Pentapetalae</taxon>
        <taxon>Caryophyllales</taxon>
        <taxon>Cactineae</taxon>
        <taxon>Cactaceae</taxon>
        <taxon>Cactoideae</taxon>
        <taxon>Echinocereeae</taxon>
        <taxon>Carnegiea</taxon>
    </lineage>
</organism>
<comment type="caution">
    <text evidence="9">The sequence shown here is derived from an EMBL/GenBank/DDBJ whole genome shotgun (WGS) entry which is preliminary data.</text>
</comment>
<evidence type="ECO:0000256" key="8">
    <source>
        <dbReference type="RuleBase" id="RU366017"/>
    </source>
</evidence>
<dbReference type="AlphaFoldDB" id="A0A9Q1KVL8"/>
<keyword evidence="10" id="KW-1185">Reference proteome</keyword>
<evidence type="ECO:0000256" key="2">
    <source>
        <dbReference type="ARBA" id="ARBA00007647"/>
    </source>
</evidence>
<evidence type="ECO:0000256" key="5">
    <source>
        <dbReference type="ARBA" id="ARBA00022692"/>
    </source>
</evidence>
<dbReference type="OrthoDB" id="2526284at2759"/>
<keyword evidence="6 8" id="KW-1133">Transmembrane helix</keyword>
<comment type="subcellular location">
    <subcellularLocation>
        <location evidence="1">Membrane</location>
        <topology evidence="1">Single-pass membrane protein</topology>
    </subcellularLocation>
</comment>
<dbReference type="InterPro" id="IPR029044">
    <property type="entry name" value="Nucleotide-diphossugar_trans"/>
</dbReference>
<comment type="similarity">
    <text evidence="2 8">Belongs to the glycosyltransferase 92 family.</text>
</comment>
<dbReference type="PANTHER" id="PTHR21461:SF16">
    <property type="entry name" value="GLYCOSYLTRANSFERASE FAMILY 92 PROTEIN RCOM_0530710"/>
    <property type="match status" value="1"/>
</dbReference>
<evidence type="ECO:0000313" key="9">
    <source>
        <dbReference type="EMBL" id="KAJ8451721.1"/>
    </source>
</evidence>
<dbReference type="EMBL" id="JAKOGI010000008">
    <property type="protein sequence ID" value="KAJ8451721.1"/>
    <property type="molecule type" value="Genomic_DNA"/>
</dbReference>
<dbReference type="SUPFAM" id="SSF53448">
    <property type="entry name" value="Nucleotide-diphospho-sugar transferases"/>
    <property type="match status" value="1"/>
</dbReference>
<dbReference type="GO" id="GO:0005737">
    <property type="term" value="C:cytoplasm"/>
    <property type="evidence" value="ECO:0007669"/>
    <property type="project" value="TreeGrafter"/>
</dbReference>
<feature type="transmembrane region" description="Helical" evidence="8">
    <location>
        <begin position="20"/>
        <end position="41"/>
    </location>
</feature>
<reference evidence="9" key="1">
    <citation type="submission" date="2022-04" db="EMBL/GenBank/DDBJ databases">
        <title>Carnegiea gigantea Genome sequencing and assembly v2.</title>
        <authorList>
            <person name="Copetti D."/>
            <person name="Sanderson M.J."/>
            <person name="Burquez A."/>
            <person name="Wojciechowski M.F."/>
        </authorList>
    </citation>
    <scope>NUCLEOTIDE SEQUENCE</scope>
    <source>
        <strain evidence="9">SGP5-SGP5p</strain>
        <tissue evidence="9">Aerial part</tissue>
    </source>
</reference>